<dbReference type="Proteomes" id="UP000240461">
    <property type="component" value="Segment"/>
</dbReference>
<dbReference type="EMBL" id="KM982402">
    <property type="protein sequence ID" value="AKI80437.1"/>
    <property type="molecule type" value="Genomic_DNA"/>
</dbReference>
<dbReference type="SUPFAM" id="SSF48403">
    <property type="entry name" value="Ankyrin repeat"/>
    <property type="match status" value="1"/>
</dbReference>
<organism evidence="1 2">
    <name type="scientific">Acanthamoeba polyphaga mimivirus Kroon</name>
    <dbReference type="NCBI Taxonomy" id="3069720"/>
    <lineage>
        <taxon>Viruses</taxon>
        <taxon>Varidnaviria</taxon>
        <taxon>Bamfordvirae</taxon>
        <taxon>Nucleocytoviricota</taxon>
        <taxon>Megaviricetes</taxon>
        <taxon>Imitervirales</taxon>
        <taxon>Mimiviridae</taxon>
        <taxon>Megamimivirinae</taxon>
        <taxon>Mimivirus</taxon>
        <taxon>Mimivirus lagoaense</taxon>
    </lineage>
</organism>
<name>A0A0G2Y9A6_9VIRU</name>
<protein>
    <recommendedName>
        <fullName evidence="3">Ankyrin repeat protein</fullName>
    </recommendedName>
</protein>
<sequence length="372" mass="44342">MELNDDYLLYCVGSCIRGEIESKLSKPKGVCRMKLDKGKKITVEYVPEDNYICIDLENAILFIKFISKHNYFCYEIDGDYHKCKMDKYMHRYIMFVINNIMEDHIEIIFSRLLPVYKNFQGKFTANFIELIISGIDKYVSEQLVKTIMDNYPYNDYSLLFDKVIERSTDKDLIEYTIDAYRKKLFRCIKKNKKILPKTNLKEILFQFIINNDVDMFNFVVNSFMDISNDFQELKINDKQQKKINDLKKSFDYEYYSDSLISAAIENNSYKIISQLIDDSIGLDYFDYHSVRYIMKEEKFEVFDVILEKIIKNNKKMINRLFLKSYWYEIPIVDSLISYGANYNKYGHTVIFLAKIHDNKEVADFLKKIINGQ</sequence>
<dbReference type="InterPro" id="IPR036770">
    <property type="entry name" value="Ankyrin_rpt-contain_sf"/>
</dbReference>
<keyword evidence="2" id="KW-1185">Reference proteome</keyword>
<evidence type="ECO:0008006" key="3">
    <source>
        <dbReference type="Google" id="ProtNLM"/>
    </source>
</evidence>
<evidence type="ECO:0000313" key="2">
    <source>
        <dbReference type="Proteomes" id="UP000240461"/>
    </source>
</evidence>
<accession>A0A0G2Y9A6</accession>
<proteinExistence type="predicted"/>
<reference evidence="1 2" key="1">
    <citation type="submission" date="2014-10" db="EMBL/GenBank/DDBJ databases">
        <title>Pan-genome analysis of Brazilian lineage A amoebal mimiviruses.</title>
        <authorList>
            <person name="Assis F.L."/>
            <person name="Abrahao J.S."/>
            <person name="Kroon E.G."/>
            <person name="Dornas F.P."/>
            <person name="Andrade K.R."/>
            <person name="Borato P.V.M."/>
            <person name="Pilotto M.R."/>
            <person name="Benamar S."/>
            <person name="LaScola B."/>
            <person name="Colson P."/>
        </authorList>
    </citation>
    <scope>NUCLEOTIDE SEQUENCE [LARGE SCALE GENOMIC DNA]</scope>
    <source>
        <strain evidence="1 2">Kroon</strain>
    </source>
</reference>
<dbReference type="KEGG" id="vg:80514235"/>
<evidence type="ECO:0000313" key="1">
    <source>
        <dbReference type="EMBL" id="AKI80437.1"/>
    </source>
</evidence>